<dbReference type="Proteomes" id="UP000186015">
    <property type="component" value="Unassembled WGS sequence"/>
</dbReference>
<proteinExistence type="predicted"/>
<protein>
    <recommendedName>
        <fullName evidence="3">DUF3795 domain-containing protein</fullName>
    </recommendedName>
</protein>
<dbReference type="AlphaFoldDB" id="A0A1H7M8T1"/>
<dbReference type="OrthoDB" id="9801008at2"/>
<dbReference type="EMBL" id="FOAT01000011">
    <property type="protein sequence ID" value="SEL07666.1"/>
    <property type="molecule type" value="Genomic_DNA"/>
</dbReference>
<organism evidence="1 2">
    <name type="scientific">Ruminococcus albus</name>
    <dbReference type="NCBI Taxonomy" id="1264"/>
    <lineage>
        <taxon>Bacteria</taxon>
        <taxon>Bacillati</taxon>
        <taxon>Bacillota</taxon>
        <taxon>Clostridia</taxon>
        <taxon>Eubacteriales</taxon>
        <taxon>Oscillospiraceae</taxon>
        <taxon>Ruminococcus</taxon>
    </lineage>
</organism>
<evidence type="ECO:0008006" key="3">
    <source>
        <dbReference type="Google" id="ProtNLM"/>
    </source>
</evidence>
<name>A0A1H7M8T1_RUMAL</name>
<evidence type="ECO:0000313" key="1">
    <source>
        <dbReference type="EMBL" id="SEL07666.1"/>
    </source>
</evidence>
<gene>
    <name evidence="1" type="ORF">SAMN05216469_11124</name>
</gene>
<dbReference type="RefSeq" id="WP_074834084.1">
    <property type="nucleotide sequence ID" value="NZ_FOAT01000011.1"/>
</dbReference>
<evidence type="ECO:0000313" key="2">
    <source>
        <dbReference type="Proteomes" id="UP000186015"/>
    </source>
</evidence>
<sequence length="145" mass="15714">MENYCGANCENCGIKENCKGCTATCGSPFGGRCVAAEYIKAGGKKGYEDFKAKLLEEINELLKAEGLGKAEELCELAGSFINLEYTMPSGEKVKLLNDKNIYLGTQIEFADMGVCYGVAADTSFVLISSYSVDGSEPEIVLYKRR</sequence>
<reference evidence="1 2" key="1">
    <citation type="submission" date="2016-10" db="EMBL/GenBank/DDBJ databases">
        <authorList>
            <person name="de Groot N.N."/>
        </authorList>
    </citation>
    <scope>NUCLEOTIDE SEQUENCE [LARGE SCALE GENOMIC DNA]</scope>
    <source>
        <strain evidence="1 2">KH2T6</strain>
    </source>
</reference>
<accession>A0A1H7M8T1</accession>